<evidence type="ECO:0000256" key="7">
    <source>
        <dbReference type="ARBA" id="ARBA00023069"/>
    </source>
</evidence>
<dbReference type="GO" id="GO:0097546">
    <property type="term" value="C:ciliary base"/>
    <property type="evidence" value="ECO:0007669"/>
    <property type="project" value="TreeGrafter"/>
</dbReference>
<keyword evidence="7" id="KW-0969">Cilium</keyword>
<evidence type="ECO:0000256" key="3">
    <source>
        <dbReference type="ARBA" id="ARBA00007460"/>
    </source>
</evidence>
<comment type="subcellular location">
    <subcellularLocation>
        <location evidence="1">Cell projection</location>
        <location evidence="1">Cilium</location>
    </subcellularLocation>
    <subcellularLocation>
        <location evidence="2">Cytoplasm</location>
    </subcellularLocation>
</comment>
<keyword evidence="5" id="KW-0963">Cytoplasm</keyword>
<evidence type="ECO:0000256" key="8">
    <source>
        <dbReference type="ARBA" id="ARBA00023273"/>
    </source>
</evidence>
<protein>
    <recommendedName>
        <fullName evidence="4">Cilia- and flagella-associated protein 36</fullName>
    </recommendedName>
    <alternativeName>
        <fullName evidence="9">Coiled-coil domain-containing protein 104</fullName>
    </alternativeName>
</protein>
<dbReference type="PANTHER" id="PTHR21532">
    <property type="entry name" value="PHOSPHODIESTERASE HL"/>
    <property type="match status" value="1"/>
</dbReference>
<dbReference type="GO" id="GO:0005930">
    <property type="term" value="C:axoneme"/>
    <property type="evidence" value="ECO:0007669"/>
    <property type="project" value="TreeGrafter"/>
</dbReference>
<name>A0AAW1TR76_9CUCU</name>
<evidence type="ECO:0000256" key="9">
    <source>
        <dbReference type="ARBA" id="ARBA00031593"/>
    </source>
</evidence>
<dbReference type="PANTHER" id="PTHR21532:SF0">
    <property type="entry name" value="CILIA- AND FLAGELLA-ASSOCIATED PROTEIN 36"/>
    <property type="match status" value="1"/>
</dbReference>
<evidence type="ECO:0000256" key="4">
    <source>
        <dbReference type="ARBA" id="ARBA00021815"/>
    </source>
</evidence>
<dbReference type="Proteomes" id="UP001431783">
    <property type="component" value="Unassembled WGS sequence"/>
</dbReference>
<sequence length="359" mass="41747">MAEEENSWVFDSLVCFLNGPIWDAPIQNFIEEKSLIFEPNEDNAENYSKIFDEYKNLVDFMLGNFMEDIGITPSQFEHACNKGHDRHSLRFDQNIFEQIWAANNYEMFKRMMTQRNVELQLQALELIEQKYGIMPQSFIPTKKAHAVVERIPQKNEEQLDVKENIEKVVLEEVSKKFPEGEPSNAPEIQFLLEEKEILESTRDKIQSVSVETEKDVIPLENNKNNKHDHGDLNSIEEYQKIPTNNLQKDEISTVIPSGIEKTIDKLSSIKKIDELELKKRQEYLKKQRDKLVALKKEERRKQFGKAEVESVAKKIRPKSAKAAEAILIGEQSAIPHQQLQLRKALAERLKVEVVDKNKE</sequence>
<proteinExistence type="inferred from homology"/>
<accession>A0AAW1TR76</accession>
<dbReference type="Gene3D" id="1.20.1520.10">
    <property type="entry name" value="ADP-ribosylation factor-like 2-binding protein, domain"/>
    <property type="match status" value="1"/>
</dbReference>
<evidence type="ECO:0000259" key="10">
    <source>
        <dbReference type="Pfam" id="PF11527"/>
    </source>
</evidence>
<organism evidence="11 12">
    <name type="scientific">Henosepilachna vigintioctopunctata</name>
    <dbReference type="NCBI Taxonomy" id="420089"/>
    <lineage>
        <taxon>Eukaryota</taxon>
        <taxon>Metazoa</taxon>
        <taxon>Ecdysozoa</taxon>
        <taxon>Arthropoda</taxon>
        <taxon>Hexapoda</taxon>
        <taxon>Insecta</taxon>
        <taxon>Pterygota</taxon>
        <taxon>Neoptera</taxon>
        <taxon>Endopterygota</taxon>
        <taxon>Coleoptera</taxon>
        <taxon>Polyphaga</taxon>
        <taxon>Cucujiformia</taxon>
        <taxon>Coccinelloidea</taxon>
        <taxon>Coccinellidae</taxon>
        <taxon>Epilachninae</taxon>
        <taxon>Epilachnini</taxon>
        <taxon>Henosepilachna</taxon>
    </lineage>
</organism>
<dbReference type="AlphaFoldDB" id="A0AAW1TR76"/>
<reference evidence="11 12" key="1">
    <citation type="submission" date="2023-03" db="EMBL/GenBank/DDBJ databases">
        <title>Genome insight into feeding habits of ladybird beetles.</title>
        <authorList>
            <person name="Li H.-S."/>
            <person name="Huang Y.-H."/>
            <person name="Pang H."/>
        </authorList>
    </citation>
    <scope>NUCLEOTIDE SEQUENCE [LARGE SCALE GENOMIC DNA]</scope>
    <source>
        <strain evidence="11">SYSU_2023b</strain>
        <tissue evidence="11">Whole body</tissue>
    </source>
</reference>
<comment type="similarity">
    <text evidence="3">Belongs to the CFAP36 family.</text>
</comment>
<keyword evidence="8" id="KW-0966">Cell projection</keyword>
<evidence type="ECO:0000313" key="11">
    <source>
        <dbReference type="EMBL" id="KAK9874031.1"/>
    </source>
</evidence>
<evidence type="ECO:0000256" key="6">
    <source>
        <dbReference type="ARBA" id="ARBA00023054"/>
    </source>
</evidence>
<keyword evidence="6" id="KW-0175">Coiled coil</keyword>
<dbReference type="InterPro" id="IPR038888">
    <property type="entry name" value="CFAP36"/>
</dbReference>
<dbReference type="InterPro" id="IPR042541">
    <property type="entry name" value="BART_sf"/>
</dbReference>
<comment type="caution">
    <text evidence="11">The sequence shown here is derived from an EMBL/GenBank/DDBJ whole genome shotgun (WGS) entry which is preliminary data.</text>
</comment>
<evidence type="ECO:0000313" key="12">
    <source>
        <dbReference type="Proteomes" id="UP001431783"/>
    </source>
</evidence>
<dbReference type="Pfam" id="PF11527">
    <property type="entry name" value="ARL2_Bind_BART"/>
    <property type="match status" value="1"/>
</dbReference>
<evidence type="ECO:0000256" key="2">
    <source>
        <dbReference type="ARBA" id="ARBA00004496"/>
    </source>
</evidence>
<gene>
    <name evidence="11" type="ORF">WA026_002385</name>
</gene>
<evidence type="ECO:0000256" key="5">
    <source>
        <dbReference type="ARBA" id="ARBA00022490"/>
    </source>
</evidence>
<feature type="domain" description="BART" evidence="10">
    <location>
        <begin position="5"/>
        <end position="120"/>
    </location>
</feature>
<dbReference type="EMBL" id="JARQZJ010000031">
    <property type="protein sequence ID" value="KAK9874031.1"/>
    <property type="molecule type" value="Genomic_DNA"/>
</dbReference>
<evidence type="ECO:0000256" key="1">
    <source>
        <dbReference type="ARBA" id="ARBA00004138"/>
    </source>
</evidence>
<dbReference type="InterPro" id="IPR023379">
    <property type="entry name" value="BART_dom"/>
</dbReference>
<keyword evidence="12" id="KW-1185">Reference proteome</keyword>